<protein>
    <submittedName>
        <fullName evidence="1">Uncharacterized protein</fullName>
    </submittedName>
</protein>
<evidence type="ECO:0000313" key="2">
    <source>
        <dbReference type="Proteomes" id="UP000008177"/>
    </source>
</evidence>
<organism evidence="1 2">
    <name type="scientific">Botryotinia fuckeliana (strain T4)</name>
    <name type="common">Noble rot fungus</name>
    <name type="synonym">Botrytis cinerea</name>
    <dbReference type="NCBI Taxonomy" id="999810"/>
    <lineage>
        <taxon>Eukaryota</taxon>
        <taxon>Fungi</taxon>
        <taxon>Dikarya</taxon>
        <taxon>Ascomycota</taxon>
        <taxon>Pezizomycotina</taxon>
        <taxon>Leotiomycetes</taxon>
        <taxon>Helotiales</taxon>
        <taxon>Sclerotiniaceae</taxon>
        <taxon>Botrytis</taxon>
    </lineage>
</organism>
<dbReference type="EMBL" id="FQ790321">
    <property type="protein sequence ID" value="CCD49747.1"/>
    <property type="molecule type" value="Genomic_DNA"/>
</dbReference>
<evidence type="ECO:0000313" key="1">
    <source>
        <dbReference type="EMBL" id="CCD49747.1"/>
    </source>
</evidence>
<dbReference type="AlphaFoldDB" id="G2YD99"/>
<gene>
    <name evidence="1" type="ORF">BofuT4_uP094550.1</name>
</gene>
<reference evidence="2" key="1">
    <citation type="journal article" date="2011" name="PLoS Genet.">
        <title>Genomic analysis of the necrotrophic fungal pathogens Sclerotinia sclerotiorum and Botrytis cinerea.</title>
        <authorList>
            <person name="Amselem J."/>
            <person name="Cuomo C.A."/>
            <person name="van Kan J.A."/>
            <person name="Viaud M."/>
            <person name="Benito E.P."/>
            <person name="Couloux A."/>
            <person name="Coutinho P.M."/>
            <person name="de Vries R.P."/>
            <person name="Dyer P.S."/>
            <person name="Fillinger S."/>
            <person name="Fournier E."/>
            <person name="Gout L."/>
            <person name="Hahn M."/>
            <person name="Kohn L."/>
            <person name="Lapalu N."/>
            <person name="Plummer K.M."/>
            <person name="Pradier J.M."/>
            <person name="Quevillon E."/>
            <person name="Sharon A."/>
            <person name="Simon A."/>
            <person name="ten Have A."/>
            <person name="Tudzynski B."/>
            <person name="Tudzynski P."/>
            <person name="Wincker P."/>
            <person name="Andrew M."/>
            <person name="Anthouard V."/>
            <person name="Beever R.E."/>
            <person name="Beffa R."/>
            <person name="Benoit I."/>
            <person name="Bouzid O."/>
            <person name="Brault B."/>
            <person name="Chen Z."/>
            <person name="Choquer M."/>
            <person name="Collemare J."/>
            <person name="Cotton P."/>
            <person name="Danchin E.G."/>
            <person name="Da Silva C."/>
            <person name="Gautier A."/>
            <person name="Giraud C."/>
            <person name="Giraud T."/>
            <person name="Gonzalez C."/>
            <person name="Grossetete S."/>
            <person name="Guldener U."/>
            <person name="Henrissat B."/>
            <person name="Howlett B.J."/>
            <person name="Kodira C."/>
            <person name="Kretschmer M."/>
            <person name="Lappartient A."/>
            <person name="Leroch M."/>
            <person name="Levis C."/>
            <person name="Mauceli E."/>
            <person name="Neuveglise C."/>
            <person name="Oeser B."/>
            <person name="Pearson M."/>
            <person name="Poulain J."/>
            <person name="Poussereau N."/>
            <person name="Quesneville H."/>
            <person name="Rascle C."/>
            <person name="Schumacher J."/>
            <person name="Segurens B."/>
            <person name="Sexton A."/>
            <person name="Silva E."/>
            <person name="Sirven C."/>
            <person name="Soanes D.M."/>
            <person name="Talbot N.J."/>
            <person name="Templeton M."/>
            <person name="Yandava C."/>
            <person name="Yarden O."/>
            <person name="Zeng Q."/>
            <person name="Rollins J.A."/>
            <person name="Lebrun M.H."/>
            <person name="Dickman M."/>
        </authorList>
    </citation>
    <scope>NUCLEOTIDE SEQUENCE [LARGE SCALE GENOMIC DNA]</scope>
    <source>
        <strain evidence="2">T4</strain>
    </source>
</reference>
<sequence>MNMAYFSCRSTIAEPMVVAMAWLRVIIKAACVGMDAYHALAYEGAEDLSWVRGPLWYGAFDVPKEMDSTINPHTISGSVF</sequence>
<accession>G2YD99</accession>
<dbReference type="HOGENOM" id="CLU_2589472_0_0_1"/>
<proteinExistence type="predicted"/>
<name>G2YD99_BOTF4</name>
<dbReference type="InParanoid" id="G2YD99"/>
<dbReference type="Proteomes" id="UP000008177">
    <property type="component" value="Unplaced contigs"/>
</dbReference>